<feature type="compositionally biased region" description="Low complexity" evidence="1">
    <location>
        <begin position="85"/>
        <end position="99"/>
    </location>
</feature>
<name>G0ED77_PYRF1</name>
<protein>
    <submittedName>
        <fullName evidence="2">Uncharacterized protein</fullName>
    </submittedName>
</protein>
<dbReference type="eggNOG" id="arCOG08874">
    <property type="taxonomic scope" value="Archaea"/>
</dbReference>
<proteinExistence type="predicted"/>
<dbReference type="KEGG" id="pfm:Pyrfu_1902"/>
<dbReference type="HOGENOM" id="CLU_2010176_0_0_2"/>
<dbReference type="STRING" id="694429.Pyrfu_1902"/>
<organism evidence="2 3">
    <name type="scientific">Pyrolobus fumarii (strain DSM 11204 / 1A)</name>
    <dbReference type="NCBI Taxonomy" id="694429"/>
    <lineage>
        <taxon>Archaea</taxon>
        <taxon>Thermoproteota</taxon>
        <taxon>Thermoprotei</taxon>
        <taxon>Desulfurococcales</taxon>
        <taxon>Pyrodictiaceae</taxon>
        <taxon>Pyrolobus</taxon>
    </lineage>
</organism>
<dbReference type="GeneID" id="11138241"/>
<feature type="region of interest" description="Disordered" evidence="1">
    <location>
        <begin position="85"/>
        <end position="109"/>
    </location>
</feature>
<keyword evidence="3" id="KW-1185">Reference proteome</keyword>
<dbReference type="OrthoDB" id="15052at2157"/>
<reference evidence="2 3" key="1">
    <citation type="journal article" date="2011" name="Stand. Genomic Sci.">
        <title>Complete genome sequence of the hyperthermophilic chemolithoautotroph Pyrolobus fumarii type strain (1A).</title>
        <authorList>
            <person name="Anderson I."/>
            <person name="Goker M."/>
            <person name="Nolan M."/>
            <person name="Lucas S."/>
            <person name="Hammon N."/>
            <person name="Deshpande S."/>
            <person name="Cheng J.F."/>
            <person name="Tapia R."/>
            <person name="Han C."/>
            <person name="Goodwin L."/>
            <person name="Pitluck S."/>
            <person name="Huntemann M."/>
            <person name="Liolios K."/>
            <person name="Ivanova N."/>
            <person name="Pagani I."/>
            <person name="Mavromatis K."/>
            <person name="Ovchinikova G."/>
            <person name="Pati A."/>
            <person name="Chen A."/>
            <person name="Palaniappan K."/>
            <person name="Land M."/>
            <person name="Hauser L."/>
            <person name="Brambilla E.M."/>
            <person name="Huber H."/>
            <person name="Yasawong M."/>
            <person name="Rohde M."/>
            <person name="Spring S."/>
            <person name="Abt B."/>
            <person name="Sikorski J."/>
            <person name="Wirth R."/>
            <person name="Detter J.C."/>
            <person name="Woyke T."/>
            <person name="Bristow J."/>
            <person name="Eisen J.A."/>
            <person name="Markowitz V."/>
            <person name="Hugenholtz P."/>
            <person name="Kyrpides N.C."/>
            <person name="Klenk H.P."/>
            <person name="Lapidus A."/>
        </authorList>
    </citation>
    <scope>NUCLEOTIDE SEQUENCE [LARGE SCALE GENOMIC DNA]</scope>
    <source>
        <strain evidence="3">DSM 11204 / 1A</strain>
    </source>
</reference>
<dbReference type="AlphaFoldDB" id="G0ED77"/>
<dbReference type="InParanoid" id="G0ED77"/>
<dbReference type="Proteomes" id="UP000001037">
    <property type="component" value="Chromosome"/>
</dbReference>
<gene>
    <name evidence="2" type="ordered locus">Pyrfu_1902</name>
</gene>
<evidence type="ECO:0000313" key="2">
    <source>
        <dbReference type="EMBL" id="AEM39755.1"/>
    </source>
</evidence>
<dbReference type="EMBL" id="CP002838">
    <property type="protein sequence ID" value="AEM39755.1"/>
    <property type="molecule type" value="Genomic_DNA"/>
</dbReference>
<evidence type="ECO:0000256" key="1">
    <source>
        <dbReference type="SAM" id="MobiDB-lite"/>
    </source>
</evidence>
<accession>G0ED77</accession>
<sequence length="123" mass="13459">MVIYWERCSVCVRHLPTKTCWLHPELNVCAQCCVMCPERSICPNPVWYAELGEAPSLQEERAATPISVGAEHVEVKQPAAPASIATAAGGESAATAATPTRKRLSDEKRKKLEELLKKLSEKG</sequence>
<dbReference type="RefSeq" id="WP_014027432.1">
    <property type="nucleotide sequence ID" value="NC_015931.1"/>
</dbReference>
<evidence type="ECO:0000313" key="3">
    <source>
        <dbReference type="Proteomes" id="UP000001037"/>
    </source>
</evidence>